<evidence type="ECO:0000313" key="2">
    <source>
        <dbReference type="Proteomes" id="UP000319671"/>
    </source>
</evidence>
<accession>A0A561D7I3</accession>
<dbReference type="AlphaFoldDB" id="A0A561D7I3"/>
<sequence>MENNSRLIFIGEIINSQEIRITRKPSIYDAFLLSEKSFSTFPSSMNPSYQSVPLVEQANISIHINCYHIILSYQHNSLQIAESSKILTEEEVIEVFTNFIVKKGDRITFLGTSPHRKTRPRKKKKERILAVEKPVPVTVNGIFTV</sequence>
<dbReference type="Proteomes" id="UP000319671">
    <property type="component" value="Unassembled WGS sequence"/>
</dbReference>
<protein>
    <submittedName>
        <fullName evidence="1">Uncharacterized protein</fullName>
    </submittedName>
</protein>
<comment type="caution">
    <text evidence="1">The sequence shown here is derived from an EMBL/GenBank/DDBJ whole genome shotgun (WGS) entry which is preliminary data.</text>
</comment>
<keyword evidence="2" id="KW-1185">Reference proteome</keyword>
<gene>
    <name evidence="1" type="ORF">FB550_10731</name>
</gene>
<proteinExistence type="predicted"/>
<organism evidence="1 2">
    <name type="scientific">Neobacillus bataviensis</name>
    <dbReference type="NCBI Taxonomy" id="220685"/>
    <lineage>
        <taxon>Bacteria</taxon>
        <taxon>Bacillati</taxon>
        <taxon>Bacillota</taxon>
        <taxon>Bacilli</taxon>
        <taxon>Bacillales</taxon>
        <taxon>Bacillaceae</taxon>
        <taxon>Neobacillus</taxon>
    </lineage>
</organism>
<name>A0A561D7I3_9BACI</name>
<dbReference type="EMBL" id="VIVN01000007">
    <property type="protein sequence ID" value="TWD99396.1"/>
    <property type="molecule type" value="Genomic_DNA"/>
</dbReference>
<reference evidence="1 2" key="1">
    <citation type="submission" date="2019-06" db="EMBL/GenBank/DDBJ databases">
        <title>Sorghum-associated microbial communities from plants grown in Nebraska, USA.</title>
        <authorList>
            <person name="Schachtman D."/>
        </authorList>
    </citation>
    <scope>NUCLEOTIDE SEQUENCE [LARGE SCALE GENOMIC DNA]</scope>
    <source>
        <strain evidence="1 2">2482</strain>
    </source>
</reference>
<evidence type="ECO:0000313" key="1">
    <source>
        <dbReference type="EMBL" id="TWD99396.1"/>
    </source>
</evidence>
<dbReference type="RefSeq" id="WP_144565971.1">
    <property type="nucleotide sequence ID" value="NZ_VIVN01000007.1"/>
</dbReference>